<accession>A0A0C4ED67</accession>
<dbReference type="EMBL" id="GL876975">
    <property type="protein sequence ID" value="KLU90809.1"/>
    <property type="molecule type" value="Genomic_DNA"/>
</dbReference>
<evidence type="ECO:0000313" key="2">
    <source>
        <dbReference type="EMBL" id="KLU90809.1"/>
    </source>
</evidence>
<dbReference type="InterPro" id="IPR056002">
    <property type="entry name" value="DUF7580"/>
</dbReference>
<dbReference type="EMBL" id="ADBL01002382">
    <property type="status" value="NOT_ANNOTATED_CDS"/>
    <property type="molecule type" value="Genomic_DNA"/>
</dbReference>
<keyword evidence="4" id="KW-1185">Reference proteome</keyword>
<dbReference type="OrthoDB" id="206201at2759"/>
<protein>
    <recommendedName>
        <fullName evidence="1">DUF7580 domain-containing protein</fullName>
    </recommendedName>
</protein>
<sequence length="492" mass="54947">MSHSSANNGSPEWERLASLRSFRGRLINSTEYQPIPTLGGSGKHTDQDGVQLYLSFFEETLRELFWKNEVCFLDQAGSALTAESKGHLRSICALLNRLVNVELLEEQDRKQHVESVDGAAGEYRSLDALLSVLRTSNWPFQLATGDSGRTLFHTASVELAEEANTTVSVVDGYFSGLCQPFLKDISLRPVGSPAESDDLEVHSMQGAGTQDPAGQALDELLRIVHKIEQGFCKKGGHQVLVQLIDSDTDPGSGEPELNLFLSTCHDPDTKPNARNYWQEAQLRVREKAETVLSDWEKVETICDELKQSYGGKGLRLTIHDGTVFVFVTSKIFHRPKACFRSRWPTITLSEKLKELAFVESPRDPRPQEGLFAPKEKRSLAARLVLSLGRSLDTERAVMAWDSSQVFFLSEGDGRTCHKDLSFVACQPIDRSTSPSDTDGSLDEQWGDSQRDTPFQCLAKLLLEIEWGYSYRHIVPDGDDEASFRKRLACLCE</sequence>
<dbReference type="Proteomes" id="UP000011715">
    <property type="component" value="Unassembled WGS sequence"/>
</dbReference>
<feature type="domain" description="DUF7580" evidence="1">
    <location>
        <begin position="218"/>
        <end position="472"/>
    </location>
</feature>
<reference evidence="2" key="1">
    <citation type="submission" date="2010-05" db="EMBL/GenBank/DDBJ databases">
        <title>The Genome Sequence of Magnaporthe poae strain ATCC 64411.</title>
        <authorList>
            <consortium name="The Broad Institute Genome Sequencing Platform"/>
            <consortium name="Broad Institute Genome Sequencing Center for Infectious Disease"/>
            <person name="Ma L.-J."/>
            <person name="Dead R."/>
            <person name="Young S."/>
            <person name="Zeng Q."/>
            <person name="Koehrsen M."/>
            <person name="Alvarado L."/>
            <person name="Berlin A."/>
            <person name="Chapman S.B."/>
            <person name="Chen Z."/>
            <person name="Freedman E."/>
            <person name="Gellesch M."/>
            <person name="Goldberg J."/>
            <person name="Griggs A."/>
            <person name="Gujja S."/>
            <person name="Heilman E.R."/>
            <person name="Heiman D."/>
            <person name="Hepburn T."/>
            <person name="Howarth C."/>
            <person name="Jen D."/>
            <person name="Larson L."/>
            <person name="Mehta T."/>
            <person name="Neiman D."/>
            <person name="Pearson M."/>
            <person name="Roberts A."/>
            <person name="Saif S."/>
            <person name="Shea T."/>
            <person name="Shenoy N."/>
            <person name="Sisk P."/>
            <person name="Stolte C."/>
            <person name="Sykes S."/>
            <person name="Walk T."/>
            <person name="White J."/>
            <person name="Yandava C."/>
            <person name="Haas B."/>
            <person name="Nusbaum C."/>
            <person name="Birren B."/>
        </authorList>
    </citation>
    <scope>NUCLEOTIDE SEQUENCE</scope>
    <source>
        <strain evidence="2">ATCC 64411</strain>
    </source>
</reference>
<dbReference type="EnsemblFungi" id="MAPG_10660T0">
    <property type="protein sequence ID" value="MAPG_10660T0"/>
    <property type="gene ID" value="MAPG_10660"/>
</dbReference>
<proteinExistence type="predicted"/>
<evidence type="ECO:0000313" key="3">
    <source>
        <dbReference type="EnsemblFungi" id="MAPG_10660T0"/>
    </source>
</evidence>
<reference evidence="2" key="3">
    <citation type="submission" date="2011-03" db="EMBL/GenBank/DDBJ databases">
        <title>Annotation of Magnaporthe poae ATCC 64411.</title>
        <authorList>
            <person name="Ma L.-J."/>
            <person name="Dead R."/>
            <person name="Young S.K."/>
            <person name="Zeng Q."/>
            <person name="Gargeya S."/>
            <person name="Fitzgerald M."/>
            <person name="Haas B."/>
            <person name="Abouelleil A."/>
            <person name="Alvarado L."/>
            <person name="Arachchi H.M."/>
            <person name="Berlin A."/>
            <person name="Brown A."/>
            <person name="Chapman S.B."/>
            <person name="Chen Z."/>
            <person name="Dunbar C."/>
            <person name="Freedman E."/>
            <person name="Gearin G."/>
            <person name="Gellesch M."/>
            <person name="Goldberg J."/>
            <person name="Griggs A."/>
            <person name="Gujja S."/>
            <person name="Heiman D."/>
            <person name="Howarth C."/>
            <person name="Larson L."/>
            <person name="Lui A."/>
            <person name="MacDonald P.J.P."/>
            <person name="Mehta T."/>
            <person name="Montmayeur A."/>
            <person name="Murphy C."/>
            <person name="Neiman D."/>
            <person name="Pearson M."/>
            <person name="Priest M."/>
            <person name="Roberts A."/>
            <person name="Saif S."/>
            <person name="Shea T."/>
            <person name="Shenoy N."/>
            <person name="Sisk P."/>
            <person name="Stolte C."/>
            <person name="Sykes S."/>
            <person name="Yandava C."/>
            <person name="Wortman J."/>
            <person name="Nusbaum C."/>
            <person name="Birren B."/>
        </authorList>
    </citation>
    <scope>NUCLEOTIDE SEQUENCE</scope>
    <source>
        <strain evidence="2">ATCC 64411</strain>
    </source>
</reference>
<dbReference type="AlphaFoldDB" id="A0A0C4ED67"/>
<reference evidence="3" key="5">
    <citation type="submission" date="2015-06" db="UniProtKB">
        <authorList>
            <consortium name="EnsemblFungi"/>
        </authorList>
    </citation>
    <scope>IDENTIFICATION</scope>
    <source>
        <strain evidence="3">ATCC 64411</strain>
    </source>
</reference>
<evidence type="ECO:0000259" key="1">
    <source>
        <dbReference type="Pfam" id="PF24476"/>
    </source>
</evidence>
<reference evidence="3" key="4">
    <citation type="journal article" date="2015" name="G3 (Bethesda)">
        <title>Genome sequences of three phytopathogenic species of the Magnaporthaceae family of fungi.</title>
        <authorList>
            <person name="Okagaki L.H."/>
            <person name="Nunes C.C."/>
            <person name="Sailsbery J."/>
            <person name="Clay B."/>
            <person name="Brown D."/>
            <person name="John T."/>
            <person name="Oh Y."/>
            <person name="Young N."/>
            <person name="Fitzgerald M."/>
            <person name="Haas B.J."/>
            <person name="Zeng Q."/>
            <person name="Young S."/>
            <person name="Adiconis X."/>
            <person name="Fan L."/>
            <person name="Levin J.Z."/>
            <person name="Mitchell T.K."/>
            <person name="Okubara P.A."/>
            <person name="Farman M.L."/>
            <person name="Kohn L.M."/>
            <person name="Birren B."/>
            <person name="Ma L.-J."/>
            <person name="Dean R.A."/>
        </authorList>
    </citation>
    <scope>NUCLEOTIDE SEQUENCE</scope>
    <source>
        <strain evidence="3">ATCC 64411 / 73-15</strain>
    </source>
</reference>
<evidence type="ECO:0000313" key="4">
    <source>
        <dbReference type="Proteomes" id="UP000011715"/>
    </source>
</evidence>
<reference evidence="4" key="2">
    <citation type="submission" date="2010-05" db="EMBL/GenBank/DDBJ databases">
        <title>The genome sequence of Magnaporthe poae strain ATCC 64411.</title>
        <authorList>
            <person name="Ma L.-J."/>
            <person name="Dead R."/>
            <person name="Young S."/>
            <person name="Zeng Q."/>
            <person name="Koehrsen M."/>
            <person name="Alvarado L."/>
            <person name="Berlin A."/>
            <person name="Chapman S.B."/>
            <person name="Chen Z."/>
            <person name="Freedman E."/>
            <person name="Gellesch M."/>
            <person name="Goldberg J."/>
            <person name="Griggs A."/>
            <person name="Gujja S."/>
            <person name="Heilman E.R."/>
            <person name="Heiman D."/>
            <person name="Hepburn T."/>
            <person name="Howarth C."/>
            <person name="Jen D."/>
            <person name="Larson L."/>
            <person name="Mehta T."/>
            <person name="Neiman D."/>
            <person name="Pearson M."/>
            <person name="Roberts A."/>
            <person name="Saif S."/>
            <person name="Shea T."/>
            <person name="Shenoy N."/>
            <person name="Sisk P."/>
            <person name="Stolte C."/>
            <person name="Sykes S."/>
            <person name="Walk T."/>
            <person name="White J."/>
            <person name="Yandava C."/>
            <person name="Haas B."/>
            <person name="Nusbaum C."/>
            <person name="Birren B."/>
        </authorList>
    </citation>
    <scope>NUCLEOTIDE SEQUENCE [LARGE SCALE GENOMIC DNA]</scope>
    <source>
        <strain evidence="4">ATCC 64411 / 73-15</strain>
    </source>
</reference>
<name>A0A0C4ED67_MAGP6</name>
<dbReference type="VEuPathDB" id="FungiDB:MAPG_10660"/>
<gene>
    <name evidence="2" type="ORF">MAPG_10660</name>
</gene>
<organism evidence="3 4">
    <name type="scientific">Magnaporthiopsis poae (strain ATCC 64411 / 73-15)</name>
    <name type="common">Kentucky bluegrass fungus</name>
    <name type="synonym">Magnaporthe poae</name>
    <dbReference type="NCBI Taxonomy" id="644358"/>
    <lineage>
        <taxon>Eukaryota</taxon>
        <taxon>Fungi</taxon>
        <taxon>Dikarya</taxon>
        <taxon>Ascomycota</taxon>
        <taxon>Pezizomycotina</taxon>
        <taxon>Sordariomycetes</taxon>
        <taxon>Sordariomycetidae</taxon>
        <taxon>Magnaporthales</taxon>
        <taxon>Magnaporthaceae</taxon>
        <taxon>Magnaporthiopsis</taxon>
    </lineage>
</organism>
<dbReference type="Pfam" id="PF24476">
    <property type="entry name" value="DUF7580"/>
    <property type="match status" value="1"/>
</dbReference>